<dbReference type="Proteomes" id="UP000278143">
    <property type="component" value="Unassembled WGS sequence"/>
</dbReference>
<feature type="transmembrane region" description="Helical" evidence="1">
    <location>
        <begin position="199"/>
        <end position="221"/>
    </location>
</feature>
<evidence type="ECO:0000313" key="2">
    <source>
        <dbReference type="EMBL" id="RKP24596.1"/>
    </source>
</evidence>
<dbReference type="EMBL" id="KZ990135">
    <property type="protein sequence ID" value="RKP24596.1"/>
    <property type="molecule type" value="Genomic_DNA"/>
</dbReference>
<evidence type="ECO:0000256" key="1">
    <source>
        <dbReference type="SAM" id="Phobius"/>
    </source>
</evidence>
<reference evidence="3" key="1">
    <citation type="journal article" date="2018" name="Nat. Microbiol.">
        <title>Leveraging single-cell genomics to expand the fungal tree of life.</title>
        <authorList>
            <person name="Ahrendt S.R."/>
            <person name="Quandt C.A."/>
            <person name="Ciobanu D."/>
            <person name="Clum A."/>
            <person name="Salamov A."/>
            <person name="Andreopoulos B."/>
            <person name="Cheng J.F."/>
            <person name="Woyke T."/>
            <person name="Pelin A."/>
            <person name="Henrissat B."/>
            <person name="Reynolds N.K."/>
            <person name="Benny G.L."/>
            <person name="Smith M.E."/>
            <person name="James T.Y."/>
            <person name="Grigoriev I.V."/>
        </authorList>
    </citation>
    <scope>NUCLEOTIDE SEQUENCE [LARGE SCALE GENOMIC DNA]</scope>
    <source>
        <strain evidence="3">Benny S71-1</strain>
    </source>
</reference>
<dbReference type="AlphaFoldDB" id="A0A4P9YX15"/>
<name>A0A4P9YX15_9FUNG</name>
<organism evidence="2 3">
    <name type="scientific">Syncephalis pseudoplumigaleata</name>
    <dbReference type="NCBI Taxonomy" id="1712513"/>
    <lineage>
        <taxon>Eukaryota</taxon>
        <taxon>Fungi</taxon>
        <taxon>Fungi incertae sedis</taxon>
        <taxon>Zoopagomycota</taxon>
        <taxon>Zoopagomycotina</taxon>
        <taxon>Zoopagomycetes</taxon>
        <taxon>Zoopagales</taxon>
        <taxon>Piptocephalidaceae</taxon>
        <taxon>Syncephalis</taxon>
    </lineage>
</organism>
<proteinExistence type="predicted"/>
<keyword evidence="1" id="KW-0812">Transmembrane</keyword>
<gene>
    <name evidence="2" type="ORF">SYNPS1DRAFT_23336</name>
</gene>
<accession>A0A4P9YX15</accession>
<protein>
    <submittedName>
        <fullName evidence="2">Uncharacterized protein</fullName>
    </submittedName>
</protein>
<sequence>MHASHYGNPALRPRLPLLLANESIDDYIIPIESEEDVVVMLYPKQNIVFSPYPTQFSRDPSSDALVINALIITVQAIYPDDISSQTPASNRIVNLILLDDPEPVAERGRQGRMLDVMPINTKARFTGFLGSGGGVAFQYNEFEDRPEHRRAVYDTKYEITSEKDSMNETSFNIKPYNKPALDGNKYLVDRITKRRPRSWLRAVGMMGGISFLLVVLFGVLFGQRRLRPWGIVQRYLLRSAILHRLPSSAGPEAITSKAAMEQANPRHADAALPAEDQSELTIVVSEPPLGRRAALGEAMARQQAQHGQMSLQINELKALVEQLMTGRDQASITSPATTMPSLETRLTELEMFRHRLNAFYLTSDLFKDTPSKS</sequence>
<evidence type="ECO:0000313" key="3">
    <source>
        <dbReference type="Proteomes" id="UP000278143"/>
    </source>
</evidence>
<keyword evidence="1" id="KW-1133">Transmembrane helix</keyword>
<keyword evidence="3" id="KW-1185">Reference proteome</keyword>
<keyword evidence="1" id="KW-0472">Membrane</keyword>